<dbReference type="Gene3D" id="3.60.15.30">
    <property type="entry name" value="Metallo-beta-lactamase domain"/>
    <property type="match status" value="1"/>
</dbReference>
<dbReference type="InterPro" id="IPR029228">
    <property type="entry name" value="Alkyl_sulf_dimr"/>
</dbReference>
<dbReference type="GO" id="GO:0046983">
    <property type="term" value="F:protein dimerization activity"/>
    <property type="evidence" value="ECO:0007669"/>
    <property type="project" value="InterPro"/>
</dbReference>
<dbReference type="Pfam" id="PF14864">
    <property type="entry name" value="Alkyl_sulf_C"/>
    <property type="match status" value="1"/>
</dbReference>
<dbReference type="Gene3D" id="3.30.1050.10">
    <property type="entry name" value="SCP2 sterol-binding domain"/>
    <property type="match status" value="1"/>
</dbReference>
<evidence type="ECO:0000256" key="3">
    <source>
        <dbReference type="ARBA" id="ARBA00022833"/>
    </source>
</evidence>
<keyword evidence="2" id="KW-0378">Hydrolase</keyword>
<dbReference type="InterPro" id="IPR029229">
    <property type="entry name" value="Alkyl_sulf_C"/>
</dbReference>
<protein>
    <recommendedName>
        <fullName evidence="8">Alkyl sulfatase dimerisation domain-containing protein</fullName>
    </recommendedName>
</protein>
<evidence type="ECO:0000256" key="1">
    <source>
        <dbReference type="ARBA" id="ARBA00022723"/>
    </source>
</evidence>
<sequence>MSDTRDSIIAYFPELDLALHNTAVTDLLFSLYTLRGDYYRTPVDMVASIDKLRSLNAKYVIGVHGLPLSGKDAAEHLTAQRDAYAFTFNQAVRSLNKGMNAEQMVEAARLPAHLRDNPGLFPAYVDHEYNVRGQYRGIAGWFQEDTADLHPPTDKEMGETIIKLSGGVDQLIAEAKSAFAEKKYNLSAKLLFYVIAAEPENKEAKQLKADALRQMAYTTKSGIQTRNFMLTEALHLEGKLDWNKPPAMLLFGEATVDSILAADPLQTLKMLEINIDPIKSVKVNRIVEIKLTDKKASYAVHVRRGVAEVSATVPEKVDATIEIPFRNLAEIMAGDTTLPKQIEAGAAKVKGSREALDEVIGSFDKIAKNTVAPDHLHN</sequence>
<keyword evidence="1" id="KW-0479">Metal-binding</keyword>
<dbReference type="EMBL" id="MQWA01000001">
    <property type="protein sequence ID" value="PQJ27275.1"/>
    <property type="molecule type" value="Genomic_DNA"/>
</dbReference>
<dbReference type="RefSeq" id="WP_105041756.1">
    <property type="nucleotide sequence ID" value="NZ_MQWA01000001.1"/>
</dbReference>
<dbReference type="InterPro" id="IPR036527">
    <property type="entry name" value="SCP2_sterol-bd_dom_sf"/>
</dbReference>
<evidence type="ECO:0000256" key="2">
    <source>
        <dbReference type="ARBA" id="ARBA00022801"/>
    </source>
</evidence>
<keyword evidence="3" id="KW-0862">Zinc</keyword>
<dbReference type="GO" id="GO:0046872">
    <property type="term" value="F:metal ion binding"/>
    <property type="evidence" value="ECO:0007669"/>
    <property type="project" value="UniProtKB-KW"/>
</dbReference>
<dbReference type="PANTHER" id="PTHR43223:SF2">
    <property type="entry name" value="METALLO-BETA-LACTAMASE DOMAIN-CONTAINING PROTEIN"/>
    <property type="match status" value="1"/>
</dbReference>
<evidence type="ECO:0000313" key="7">
    <source>
        <dbReference type="Proteomes" id="UP000239907"/>
    </source>
</evidence>
<dbReference type="InterPro" id="IPR038536">
    <property type="entry name" value="Alkyl/aryl-sulf_dimr_sf"/>
</dbReference>
<dbReference type="Pfam" id="PF14863">
    <property type="entry name" value="Alkyl_sulf_dimr"/>
    <property type="match status" value="1"/>
</dbReference>
<dbReference type="SUPFAM" id="SSF55718">
    <property type="entry name" value="SCP-like"/>
    <property type="match status" value="1"/>
</dbReference>
<reference evidence="6 7" key="1">
    <citation type="submission" date="2016-12" db="EMBL/GenBank/DDBJ databases">
        <title>Study of bacterial adaptation to deep sea.</title>
        <authorList>
            <person name="Song J."/>
            <person name="Yoshizawa S."/>
            <person name="Kogure K."/>
        </authorList>
    </citation>
    <scope>NUCLEOTIDE SEQUENCE [LARGE SCALE GENOMIC DNA]</scope>
    <source>
        <strain evidence="6 7">SAORIC-165</strain>
    </source>
</reference>
<dbReference type="GO" id="GO:0016787">
    <property type="term" value="F:hydrolase activity"/>
    <property type="evidence" value="ECO:0007669"/>
    <property type="project" value="UniProtKB-KW"/>
</dbReference>
<dbReference type="Gene3D" id="1.25.40.880">
    <property type="entry name" value="Alkyl sulfatase, dimerisation domain"/>
    <property type="match status" value="1"/>
</dbReference>
<dbReference type="InterPro" id="IPR052195">
    <property type="entry name" value="Bact_Alkyl/Aryl-Sulfatase"/>
</dbReference>
<dbReference type="PANTHER" id="PTHR43223">
    <property type="entry name" value="ALKYL/ARYL-SULFATASE"/>
    <property type="match status" value="1"/>
</dbReference>
<organism evidence="6 7">
    <name type="scientific">Rubritalea profundi</name>
    <dbReference type="NCBI Taxonomy" id="1658618"/>
    <lineage>
        <taxon>Bacteria</taxon>
        <taxon>Pseudomonadati</taxon>
        <taxon>Verrucomicrobiota</taxon>
        <taxon>Verrucomicrobiia</taxon>
        <taxon>Verrucomicrobiales</taxon>
        <taxon>Rubritaleaceae</taxon>
        <taxon>Rubritalea</taxon>
    </lineage>
</organism>
<name>A0A2S7TWZ9_9BACT</name>
<gene>
    <name evidence="6" type="ORF">BSZ32_01375</name>
</gene>
<dbReference type="Proteomes" id="UP000239907">
    <property type="component" value="Unassembled WGS sequence"/>
</dbReference>
<keyword evidence="7" id="KW-1185">Reference proteome</keyword>
<feature type="domain" description="Alkyl sulfatase C-terminal" evidence="5">
    <location>
        <begin position="255"/>
        <end position="367"/>
    </location>
</feature>
<dbReference type="SUPFAM" id="SSF56281">
    <property type="entry name" value="Metallo-hydrolase/oxidoreductase"/>
    <property type="match status" value="1"/>
</dbReference>
<comment type="caution">
    <text evidence="6">The sequence shown here is derived from an EMBL/GenBank/DDBJ whole genome shotgun (WGS) entry which is preliminary data.</text>
</comment>
<evidence type="ECO:0000313" key="6">
    <source>
        <dbReference type="EMBL" id="PQJ27275.1"/>
    </source>
</evidence>
<evidence type="ECO:0000259" key="4">
    <source>
        <dbReference type="Pfam" id="PF14863"/>
    </source>
</evidence>
<evidence type="ECO:0008006" key="8">
    <source>
        <dbReference type="Google" id="ProtNLM"/>
    </source>
</evidence>
<feature type="domain" description="Alkyl sulfatase dimerisation" evidence="4">
    <location>
        <begin position="102"/>
        <end position="237"/>
    </location>
</feature>
<dbReference type="AlphaFoldDB" id="A0A2S7TWZ9"/>
<accession>A0A2S7TWZ9</accession>
<proteinExistence type="predicted"/>
<dbReference type="OrthoDB" id="420651at2"/>
<dbReference type="InterPro" id="IPR036866">
    <property type="entry name" value="RibonucZ/Hydroxyglut_hydro"/>
</dbReference>
<evidence type="ECO:0000259" key="5">
    <source>
        <dbReference type="Pfam" id="PF14864"/>
    </source>
</evidence>